<dbReference type="InterPro" id="IPR036890">
    <property type="entry name" value="HATPase_C_sf"/>
</dbReference>
<dbReference type="InterPro" id="IPR004358">
    <property type="entry name" value="Sig_transdc_His_kin-like_C"/>
</dbReference>
<gene>
    <name evidence="10" type="ORF">EDD55_101285</name>
</gene>
<comment type="catalytic activity">
    <reaction evidence="1">
        <text>ATP + protein L-histidine = ADP + protein N-phospho-L-histidine.</text>
        <dbReference type="EC" id="2.7.13.3"/>
    </reaction>
</comment>
<keyword evidence="4" id="KW-0808">Transferase</keyword>
<dbReference type="EMBL" id="SLZW01000001">
    <property type="protein sequence ID" value="TCS64954.1"/>
    <property type="molecule type" value="Genomic_DNA"/>
</dbReference>
<dbReference type="SUPFAM" id="SSF55874">
    <property type="entry name" value="ATPase domain of HSP90 chaperone/DNA topoisomerase II/histidine kinase"/>
    <property type="match status" value="1"/>
</dbReference>
<keyword evidence="3" id="KW-0597">Phosphoprotein</keyword>
<dbReference type="Gene3D" id="1.10.287.130">
    <property type="match status" value="1"/>
</dbReference>
<dbReference type="SMART" id="SM00388">
    <property type="entry name" value="HisKA"/>
    <property type="match status" value="1"/>
</dbReference>
<evidence type="ECO:0000256" key="2">
    <source>
        <dbReference type="ARBA" id="ARBA00012438"/>
    </source>
</evidence>
<dbReference type="InterPro" id="IPR003661">
    <property type="entry name" value="HisK_dim/P_dom"/>
</dbReference>
<dbReference type="AlphaFoldDB" id="A0A4R3JGA5"/>
<dbReference type="GO" id="GO:0016036">
    <property type="term" value="P:cellular response to phosphate starvation"/>
    <property type="evidence" value="ECO:0007669"/>
    <property type="project" value="TreeGrafter"/>
</dbReference>
<dbReference type="Pfam" id="PF00512">
    <property type="entry name" value="HisKA"/>
    <property type="match status" value="1"/>
</dbReference>
<evidence type="ECO:0000313" key="10">
    <source>
        <dbReference type="EMBL" id="TCS64954.1"/>
    </source>
</evidence>
<evidence type="ECO:0000256" key="4">
    <source>
        <dbReference type="ARBA" id="ARBA00022679"/>
    </source>
</evidence>
<feature type="domain" description="PAS" evidence="9">
    <location>
        <begin position="54"/>
        <end position="90"/>
    </location>
</feature>
<evidence type="ECO:0000256" key="5">
    <source>
        <dbReference type="ARBA" id="ARBA00022777"/>
    </source>
</evidence>
<dbReference type="EC" id="2.7.13.3" evidence="2"/>
<dbReference type="Gene3D" id="3.30.450.20">
    <property type="entry name" value="PAS domain"/>
    <property type="match status" value="1"/>
</dbReference>
<evidence type="ECO:0000256" key="7">
    <source>
        <dbReference type="ARBA" id="ARBA00023136"/>
    </source>
</evidence>
<keyword evidence="7" id="KW-0472">Membrane</keyword>
<dbReference type="SUPFAM" id="SSF47384">
    <property type="entry name" value="Homodimeric domain of signal transducing histidine kinase"/>
    <property type="match status" value="1"/>
</dbReference>
<dbReference type="CDD" id="cd00082">
    <property type="entry name" value="HisKA"/>
    <property type="match status" value="1"/>
</dbReference>
<dbReference type="SMART" id="SM00387">
    <property type="entry name" value="HATPase_c"/>
    <property type="match status" value="1"/>
</dbReference>
<protein>
    <recommendedName>
        <fullName evidence="2">histidine kinase</fullName>
        <ecNumber evidence="2">2.7.13.3</ecNumber>
    </recommendedName>
</protein>
<name>A0A4R3JGA5_9PROT</name>
<dbReference type="InterPro" id="IPR003594">
    <property type="entry name" value="HATPase_dom"/>
</dbReference>
<dbReference type="SUPFAM" id="SSF55785">
    <property type="entry name" value="PYP-like sensor domain (PAS domain)"/>
    <property type="match status" value="1"/>
</dbReference>
<keyword evidence="5 10" id="KW-0418">Kinase</keyword>
<organism evidence="10 11">
    <name type="scientific">Varunaivibrio sulfuroxidans</name>
    <dbReference type="NCBI Taxonomy" id="1773489"/>
    <lineage>
        <taxon>Bacteria</taxon>
        <taxon>Pseudomonadati</taxon>
        <taxon>Pseudomonadota</taxon>
        <taxon>Alphaproteobacteria</taxon>
        <taxon>Rhodospirillales</taxon>
        <taxon>Magnetovibrionaceae</taxon>
        <taxon>Varunaivibrio</taxon>
    </lineage>
</organism>
<dbReference type="InterPro" id="IPR050351">
    <property type="entry name" value="BphY/WalK/GraS-like"/>
</dbReference>
<evidence type="ECO:0000259" key="9">
    <source>
        <dbReference type="PROSITE" id="PS50112"/>
    </source>
</evidence>
<keyword evidence="6" id="KW-0902">Two-component regulatory system</keyword>
<dbReference type="InterPro" id="IPR000014">
    <property type="entry name" value="PAS"/>
</dbReference>
<feature type="domain" description="Histidine kinase" evidence="8">
    <location>
        <begin position="175"/>
        <end position="395"/>
    </location>
</feature>
<sequence length="413" mass="45033">MTMGLRGFVVTPFMGEPRTPRDRHTRNGVCETASNDTRATHLASDRGVRSEETEPQTFRRLFDALSNPILLIDEKRRVLIANAPAREMFGNGVEGRDLTACLRHPGALQAARQAIEGVTSEVTVDIDWPVPVARSFSLRLSTLGGNDTPKTFCLEFREQTRIKAAQASRRDFIANISHELRTPLSALMGFIDTLRGPANADVPAQKRFLDIMGREARRMNAVIDELITLSHVEAEEHVPPIAAVDIPSVLRQAVGIVDNRAKAAGVKLELRLDTAAQVSGEREQILQMAIHLITNAIQYGGGEIVRVSLQPSPKIENPGIRIEVRDFGPGIAPEHLPRLTERFYRADMGRSRVVGGAGLGLAIVKHIVNRHRGRLTVSSAPGQGSVFTVTLPIRDAPLSESSTGAAGSAEEKK</sequence>
<dbReference type="InterPro" id="IPR005467">
    <property type="entry name" value="His_kinase_dom"/>
</dbReference>
<keyword evidence="11" id="KW-1185">Reference proteome</keyword>
<dbReference type="PANTHER" id="PTHR45453">
    <property type="entry name" value="PHOSPHATE REGULON SENSOR PROTEIN PHOR"/>
    <property type="match status" value="1"/>
</dbReference>
<comment type="caution">
    <text evidence="10">The sequence shown here is derived from an EMBL/GenBank/DDBJ whole genome shotgun (WGS) entry which is preliminary data.</text>
</comment>
<dbReference type="Pfam" id="PF02518">
    <property type="entry name" value="HATPase_c"/>
    <property type="match status" value="1"/>
</dbReference>
<dbReference type="PRINTS" id="PR00344">
    <property type="entry name" value="BCTRLSENSOR"/>
</dbReference>
<dbReference type="FunFam" id="1.10.287.130:FF:000001">
    <property type="entry name" value="Two-component sensor histidine kinase"/>
    <property type="match status" value="1"/>
</dbReference>
<dbReference type="InterPro" id="IPR035965">
    <property type="entry name" value="PAS-like_dom_sf"/>
</dbReference>
<dbReference type="FunFam" id="3.30.565.10:FF:000006">
    <property type="entry name" value="Sensor histidine kinase WalK"/>
    <property type="match status" value="1"/>
</dbReference>
<evidence type="ECO:0000256" key="6">
    <source>
        <dbReference type="ARBA" id="ARBA00023012"/>
    </source>
</evidence>
<reference evidence="10 11" key="1">
    <citation type="submission" date="2019-03" db="EMBL/GenBank/DDBJ databases">
        <title>Genomic Encyclopedia of Type Strains, Phase IV (KMG-IV): sequencing the most valuable type-strain genomes for metagenomic binning, comparative biology and taxonomic classification.</title>
        <authorList>
            <person name="Goeker M."/>
        </authorList>
    </citation>
    <scope>NUCLEOTIDE SEQUENCE [LARGE SCALE GENOMIC DNA]</scope>
    <source>
        <strain evidence="10 11">DSM 101688</strain>
    </source>
</reference>
<dbReference type="OrthoDB" id="9813151at2"/>
<accession>A0A4R3JGA5</accession>
<dbReference type="PROSITE" id="PS50112">
    <property type="entry name" value="PAS"/>
    <property type="match status" value="1"/>
</dbReference>
<evidence type="ECO:0000259" key="8">
    <source>
        <dbReference type="PROSITE" id="PS50109"/>
    </source>
</evidence>
<evidence type="ECO:0000256" key="1">
    <source>
        <dbReference type="ARBA" id="ARBA00000085"/>
    </source>
</evidence>
<dbReference type="Pfam" id="PF13188">
    <property type="entry name" value="PAS_8"/>
    <property type="match status" value="1"/>
</dbReference>
<dbReference type="GO" id="GO:0005886">
    <property type="term" value="C:plasma membrane"/>
    <property type="evidence" value="ECO:0007669"/>
    <property type="project" value="TreeGrafter"/>
</dbReference>
<evidence type="ECO:0000313" key="11">
    <source>
        <dbReference type="Proteomes" id="UP000295304"/>
    </source>
</evidence>
<dbReference type="GO" id="GO:0000155">
    <property type="term" value="F:phosphorelay sensor kinase activity"/>
    <property type="evidence" value="ECO:0007669"/>
    <property type="project" value="InterPro"/>
</dbReference>
<dbReference type="InterPro" id="IPR036097">
    <property type="entry name" value="HisK_dim/P_sf"/>
</dbReference>
<dbReference type="Gene3D" id="3.30.565.10">
    <property type="entry name" value="Histidine kinase-like ATPase, C-terminal domain"/>
    <property type="match status" value="1"/>
</dbReference>
<dbReference type="Proteomes" id="UP000295304">
    <property type="component" value="Unassembled WGS sequence"/>
</dbReference>
<evidence type="ECO:0000256" key="3">
    <source>
        <dbReference type="ARBA" id="ARBA00022553"/>
    </source>
</evidence>
<dbReference type="PANTHER" id="PTHR45453:SF1">
    <property type="entry name" value="PHOSPHATE REGULON SENSOR PROTEIN PHOR"/>
    <property type="match status" value="1"/>
</dbReference>
<dbReference type="PROSITE" id="PS50109">
    <property type="entry name" value="HIS_KIN"/>
    <property type="match status" value="1"/>
</dbReference>
<dbReference type="GO" id="GO:0004721">
    <property type="term" value="F:phosphoprotein phosphatase activity"/>
    <property type="evidence" value="ECO:0007669"/>
    <property type="project" value="TreeGrafter"/>
</dbReference>
<dbReference type="RefSeq" id="WP_132937684.1">
    <property type="nucleotide sequence ID" value="NZ_CP119676.1"/>
</dbReference>
<proteinExistence type="predicted"/>